<comment type="caution">
    <text evidence="3">The sequence shown here is derived from an EMBL/GenBank/DDBJ whole genome shotgun (WGS) entry which is preliminary data.</text>
</comment>
<dbReference type="PANTHER" id="PTHR22916:SF3">
    <property type="entry name" value="UDP-GLCNAC:BETAGAL BETA-1,3-N-ACETYLGLUCOSAMINYLTRANSFERASE-LIKE PROTEIN 1"/>
    <property type="match status" value="1"/>
</dbReference>
<dbReference type="Gene3D" id="3.90.550.10">
    <property type="entry name" value="Spore Coat Polysaccharide Biosynthesis Protein SpsA, Chain A"/>
    <property type="match status" value="1"/>
</dbReference>
<feature type="domain" description="Glycosyltransferase 2-like" evidence="2">
    <location>
        <begin position="199"/>
        <end position="325"/>
    </location>
</feature>
<dbReference type="Pfam" id="PF00535">
    <property type="entry name" value="Glycos_transf_2"/>
    <property type="match status" value="1"/>
</dbReference>
<organism evidence="3 4">
    <name type="scientific">Pullulanibacillus pueri</name>
    <dbReference type="NCBI Taxonomy" id="1437324"/>
    <lineage>
        <taxon>Bacteria</taxon>
        <taxon>Bacillati</taxon>
        <taxon>Bacillota</taxon>
        <taxon>Bacilli</taxon>
        <taxon>Bacillales</taxon>
        <taxon>Sporolactobacillaceae</taxon>
        <taxon>Pullulanibacillus</taxon>
    </lineage>
</organism>
<accession>A0A8J2ZVH1</accession>
<evidence type="ECO:0000313" key="3">
    <source>
        <dbReference type="EMBL" id="GGH81434.1"/>
    </source>
</evidence>
<dbReference type="CDD" id="cd00761">
    <property type="entry name" value="Glyco_tranf_GTA_type"/>
    <property type="match status" value="1"/>
</dbReference>
<keyword evidence="4" id="KW-1185">Reference proteome</keyword>
<dbReference type="InterPro" id="IPR029044">
    <property type="entry name" value="Nucleotide-diphossugar_trans"/>
</dbReference>
<dbReference type="EMBL" id="BMFV01000012">
    <property type="protein sequence ID" value="GGH81434.1"/>
    <property type="molecule type" value="Genomic_DNA"/>
</dbReference>
<reference evidence="3" key="1">
    <citation type="journal article" date="2014" name="Int. J. Syst. Evol. Microbiol.">
        <title>Complete genome sequence of Corynebacterium casei LMG S-19264T (=DSM 44701T), isolated from a smear-ripened cheese.</title>
        <authorList>
            <consortium name="US DOE Joint Genome Institute (JGI-PGF)"/>
            <person name="Walter F."/>
            <person name="Albersmeier A."/>
            <person name="Kalinowski J."/>
            <person name="Ruckert C."/>
        </authorList>
    </citation>
    <scope>NUCLEOTIDE SEQUENCE</scope>
    <source>
        <strain evidence="3">CGMCC 1.12777</strain>
    </source>
</reference>
<gene>
    <name evidence="3" type="ORF">GCM10007096_19330</name>
</gene>
<dbReference type="AlphaFoldDB" id="A0A8J2ZVH1"/>
<dbReference type="SUPFAM" id="SSF53448">
    <property type="entry name" value="Nucleotide-diphospho-sugar transferases"/>
    <property type="match status" value="1"/>
</dbReference>
<dbReference type="Proteomes" id="UP000656813">
    <property type="component" value="Unassembled WGS sequence"/>
</dbReference>
<dbReference type="InterPro" id="IPR001173">
    <property type="entry name" value="Glyco_trans_2-like"/>
</dbReference>
<evidence type="ECO:0000256" key="1">
    <source>
        <dbReference type="ARBA" id="ARBA00006739"/>
    </source>
</evidence>
<protein>
    <recommendedName>
        <fullName evidence="2">Glycosyltransferase 2-like domain-containing protein</fullName>
    </recommendedName>
</protein>
<evidence type="ECO:0000313" key="4">
    <source>
        <dbReference type="Proteomes" id="UP000656813"/>
    </source>
</evidence>
<dbReference type="RefSeq" id="WP_188497194.1">
    <property type="nucleotide sequence ID" value="NZ_BMFV01000012.1"/>
</dbReference>
<comment type="similarity">
    <text evidence="1">Belongs to the glycosyltransferase 2 family.</text>
</comment>
<sequence length="423" mass="48465">MKTIHVVLLDYNNRVSLEKAIVSVQHIPYVSKITALSNKPLLSSFKLSSLPLQEKLIVHNDIGMTLNQLITNINTDFVLFLYNEDYINDPQTLTAAIKRDADVLTAPYTIQNITNQRPCLIKSSLLKKHPFLNATQVPFSEAIYSIWLNTLKKEKMLQLDDGCIRQYRKTKNADAYQKQLYLNKLDFTEQGVHTPPNLTILMPTYNMAAYIETALFSCLHQTRRAANILVIDDGSTDTTASKLKKWEQAGHIHYFQTKNGGKARALNQLLPHVTTDFILELDADDWLDPNAIASISQRLQRFPKNCAVLYGDLRYWRETSDKKIQYKGIKKGQHVGNEKALMTYRFPLGPRIYRTSALKAIQGFPVIDFQDGRLFEDVSVLKALIAYASLKYEPFTVYNVREHKESITKSNHSKWSDYLKSLN</sequence>
<proteinExistence type="inferred from homology"/>
<evidence type="ECO:0000259" key="2">
    <source>
        <dbReference type="Pfam" id="PF00535"/>
    </source>
</evidence>
<reference evidence="3" key="2">
    <citation type="submission" date="2020-09" db="EMBL/GenBank/DDBJ databases">
        <authorList>
            <person name="Sun Q."/>
            <person name="Zhou Y."/>
        </authorList>
    </citation>
    <scope>NUCLEOTIDE SEQUENCE</scope>
    <source>
        <strain evidence="3">CGMCC 1.12777</strain>
    </source>
</reference>
<dbReference type="GO" id="GO:0016758">
    <property type="term" value="F:hexosyltransferase activity"/>
    <property type="evidence" value="ECO:0007669"/>
    <property type="project" value="UniProtKB-ARBA"/>
</dbReference>
<name>A0A8J2ZVH1_9BACL</name>
<dbReference type="PANTHER" id="PTHR22916">
    <property type="entry name" value="GLYCOSYLTRANSFERASE"/>
    <property type="match status" value="1"/>
</dbReference>